<gene>
    <name evidence="2" type="ORF">VITFI_CDS2731</name>
</gene>
<proteinExistence type="predicted"/>
<keyword evidence="3" id="KW-1185">Reference proteome</keyword>
<dbReference type="SMART" id="SM00028">
    <property type="entry name" value="TPR"/>
    <property type="match status" value="4"/>
</dbReference>
<dbReference type="PANTHER" id="PTHR12558:SF13">
    <property type="entry name" value="CELL DIVISION CYCLE PROTEIN 27 HOMOLOG"/>
    <property type="match status" value="1"/>
</dbReference>
<dbReference type="AlphaFoldDB" id="A0A221KHI9"/>
<reference evidence="2 3" key="1">
    <citation type="submission" date="2017-07" db="EMBL/GenBank/DDBJ databases">
        <title>Complete Genome Sequence of the cosmetic ferment Vitreoscilla filiformis (ATCC15551).</title>
        <authorList>
            <person name="Contreras S."/>
            <person name="Sagory-Zalkind P."/>
            <person name="Blanquart H."/>
            <person name="Iltis A."/>
            <person name="Morand S.C."/>
        </authorList>
    </citation>
    <scope>NUCLEOTIDE SEQUENCE [LARGE SCALE GENOMIC DNA]</scope>
    <source>
        <strain evidence="2 3">ATCC 15551</strain>
    </source>
</reference>
<sequence>MRDITWDRLWQLGGVVAVVMSVVGCTSTNSDVRTASDETSMDRRANVRLELATAYFSRGQHTVALDEVKQVLVARPDDAVALNLRGLIYAAMEEHGLAEESFARAVSMSSGQNGDVLHNYGWYLCQRGRFSDAQARFEQAVMLPSYRTVARTRLAQGVCLARDGRLLEAEGTLHKAFEMDPGNPSVNLNLAEVLYRRGDYDRARFYVRRVNAVEETTNAQSLWLAIRIERRAQQFTQMRQFGRKLATQFATSPEAQLYEKGQFDDR</sequence>
<dbReference type="RefSeq" id="WP_157725691.1">
    <property type="nucleotide sequence ID" value="NZ_CP022423.1"/>
</dbReference>
<dbReference type="NCBIfam" id="TIGR02521">
    <property type="entry name" value="type_IV_pilW"/>
    <property type="match status" value="1"/>
</dbReference>
<dbReference type="InterPro" id="IPR019734">
    <property type="entry name" value="TPR_rpt"/>
</dbReference>
<dbReference type="Proteomes" id="UP000199729">
    <property type="component" value="Chromosome"/>
</dbReference>
<organism evidence="2 3">
    <name type="scientific">Vitreoscilla filiformis</name>
    <dbReference type="NCBI Taxonomy" id="63"/>
    <lineage>
        <taxon>Bacteria</taxon>
        <taxon>Pseudomonadati</taxon>
        <taxon>Pseudomonadota</taxon>
        <taxon>Betaproteobacteria</taxon>
        <taxon>Neisseriales</taxon>
        <taxon>Neisseriaceae</taxon>
        <taxon>Vitreoscilla</taxon>
    </lineage>
</organism>
<dbReference type="PROSITE" id="PS51257">
    <property type="entry name" value="PROKAR_LIPOPROTEIN"/>
    <property type="match status" value="1"/>
</dbReference>
<evidence type="ECO:0000313" key="2">
    <source>
        <dbReference type="EMBL" id="ASM78508.1"/>
    </source>
</evidence>
<dbReference type="KEGG" id="vff:VITFI_CDS2731"/>
<dbReference type="Gene3D" id="1.25.40.10">
    <property type="entry name" value="Tetratricopeptide repeat domain"/>
    <property type="match status" value="1"/>
</dbReference>
<evidence type="ECO:0000256" key="1">
    <source>
        <dbReference type="PROSITE-ProRule" id="PRU00339"/>
    </source>
</evidence>
<dbReference type="OrthoDB" id="9814042at2"/>
<dbReference type="PROSITE" id="PS50005">
    <property type="entry name" value="TPR"/>
    <property type="match status" value="1"/>
</dbReference>
<accession>A0A221KHI9</accession>
<dbReference type="Pfam" id="PF13432">
    <property type="entry name" value="TPR_16"/>
    <property type="match status" value="1"/>
</dbReference>
<dbReference type="SUPFAM" id="SSF48452">
    <property type="entry name" value="TPR-like"/>
    <property type="match status" value="1"/>
</dbReference>
<dbReference type="PANTHER" id="PTHR12558">
    <property type="entry name" value="CELL DIVISION CYCLE 16,23,27"/>
    <property type="match status" value="1"/>
</dbReference>
<dbReference type="InterPro" id="IPR013360">
    <property type="entry name" value="Pilus_4_PilW"/>
</dbReference>
<evidence type="ECO:0000313" key="3">
    <source>
        <dbReference type="Proteomes" id="UP000199729"/>
    </source>
</evidence>
<protein>
    <submittedName>
        <fullName evidence="2">Pilus assembly protein PilW</fullName>
    </submittedName>
</protein>
<feature type="repeat" description="TPR" evidence="1">
    <location>
        <begin position="45"/>
        <end position="78"/>
    </location>
</feature>
<dbReference type="EMBL" id="CP022423">
    <property type="protein sequence ID" value="ASM78508.1"/>
    <property type="molecule type" value="Genomic_DNA"/>
</dbReference>
<dbReference type="InterPro" id="IPR011990">
    <property type="entry name" value="TPR-like_helical_dom_sf"/>
</dbReference>
<name>A0A221KHI9_VITFI</name>
<dbReference type="Pfam" id="PF14559">
    <property type="entry name" value="TPR_19"/>
    <property type="match status" value="1"/>
</dbReference>
<keyword evidence="1" id="KW-0802">TPR repeat</keyword>